<evidence type="ECO:0000256" key="1">
    <source>
        <dbReference type="SAM" id="MobiDB-lite"/>
    </source>
</evidence>
<feature type="compositionally biased region" description="Basic and acidic residues" evidence="1">
    <location>
        <begin position="7"/>
        <end position="20"/>
    </location>
</feature>
<dbReference type="Proteomes" id="UP001150924">
    <property type="component" value="Unassembled WGS sequence"/>
</dbReference>
<evidence type="ECO:0000313" key="2">
    <source>
        <dbReference type="EMBL" id="MCY1009955.1"/>
    </source>
</evidence>
<gene>
    <name evidence="2" type="ORF">OV079_31215</name>
</gene>
<feature type="compositionally biased region" description="Pro residues" evidence="1">
    <location>
        <begin position="50"/>
        <end position="59"/>
    </location>
</feature>
<protein>
    <submittedName>
        <fullName evidence="2">Uncharacterized protein</fullName>
    </submittedName>
</protein>
<dbReference type="AlphaFoldDB" id="A0A9X3J0D9"/>
<accession>A0A9X3J0D9</accession>
<organism evidence="2 3">
    <name type="scientific">Nannocystis pusilla</name>
    <dbReference type="NCBI Taxonomy" id="889268"/>
    <lineage>
        <taxon>Bacteria</taxon>
        <taxon>Pseudomonadati</taxon>
        <taxon>Myxococcota</taxon>
        <taxon>Polyangia</taxon>
        <taxon>Nannocystales</taxon>
        <taxon>Nannocystaceae</taxon>
        <taxon>Nannocystis</taxon>
    </lineage>
</organism>
<comment type="caution">
    <text evidence="2">The sequence shown here is derived from an EMBL/GenBank/DDBJ whole genome shotgun (WGS) entry which is preliminary data.</text>
</comment>
<reference evidence="2" key="1">
    <citation type="submission" date="2022-11" db="EMBL/GenBank/DDBJ databases">
        <title>Minimal conservation of predation-associated metabolite biosynthetic gene clusters underscores biosynthetic potential of Myxococcota including descriptions for ten novel species: Archangium lansinium sp. nov., Myxococcus landrumus sp. nov., Nannocystis bai.</title>
        <authorList>
            <person name="Ahearne A."/>
            <person name="Stevens C."/>
            <person name="Phillips K."/>
        </authorList>
    </citation>
    <scope>NUCLEOTIDE SEQUENCE</scope>
    <source>
        <strain evidence="2">Na p29</strain>
    </source>
</reference>
<name>A0A9X3J0D9_9BACT</name>
<proteinExistence type="predicted"/>
<feature type="region of interest" description="Disordered" evidence="1">
    <location>
        <begin position="27"/>
        <end position="59"/>
    </location>
</feature>
<evidence type="ECO:0000313" key="3">
    <source>
        <dbReference type="Proteomes" id="UP001150924"/>
    </source>
</evidence>
<feature type="compositionally biased region" description="Basic and acidic residues" evidence="1">
    <location>
        <begin position="27"/>
        <end position="47"/>
    </location>
</feature>
<feature type="region of interest" description="Disordered" evidence="1">
    <location>
        <begin position="1"/>
        <end position="20"/>
    </location>
</feature>
<dbReference type="RefSeq" id="WP_267772721.1">
    <property type="nucleotide sequence ID" value="NZ_JAPNKE010000002.1"/>
</dbReference>
<dbReference type="EMBL" id="JAPNKE010000002">
    <property type="protein sequence ID" value="MCY1009955.1"/>
    <property type="molecule type" value="Genomic_DNA"/>
</dbReference>
<keyword evidence="3" id="KW-1185">Reference proteome</keyword>
<sequence length="59" mass="7177">MSTAQDPPRREEQAPAWPCDERALRWLRDRRNQDEYDDREDREREEQPGDNPPACPRIR</sequence>